<evidence type="ECO:0000256" key="6">
    <source>
        <dbReference type="ARBA" id="ARBA00023015"/>
    </source>
</evidence>
<dbReference type="InterPro" id="IPR001965">
    <property type="entry name" value="Znf_PHD"/>
</dbReference>
<dbReference type="CDD" id="cd15509">
    <property type="entry name" value="PHD1_KMT2C_like"/>
    <property type="match status" value="1"/>
</dbReference>
<keyword evidence="15" id="KW-1185">Reference proteome</keyword>
<evidence type="ECO:0000256" key="5">
    <source>
        <dbReference type="ARBA" id="ARBA00022833"/>
    </source>
</evidence>
<dbReference type="GO" id="GO:0003676">
    <property type="term" value="F:nucleic acid binding"/>
    <property type="evidence" value="ECO:0007669"/>
    <property type="project" value="InterPro"/>
</dbReference>
<dbReference type="EMBL" id="BMAW01034255">
    <property type="protein sequence ID" value="GFU34436.1"/>
    <property type="molecule type" value="Genomic_DNA"/>
</dbReference>
<evidence type="ECO:0000256" key="4">
    <source>
        <dbReference type="ARBA" id="ARBA00022771"/>
    </source>
</evidence>
<dbReference type="InterPro" id="IPR005312">
    <property type="entry name" value="DUF1759"/>
</dbReference>
<keyword evidence="3" id="KW-0677">Repeat</keyword>
<dbReference type="Gene3D" id="3.30.40.10">
    <property type="entry name" value="Zinc/RING finger domain, C3HC4 (zinc finger)"/>
    <property type="match status" value="4"/>
</dbReference>
<dbReference type="GO" id="GO:0008270">
    <property type="term" value="F:zinc ion binding"/>
    <property type="evidence" value="ECO:0007669"/>
    <property type="project" value="UniProtKB-KW"/>
</dbReference>
<evidence type="ECO:0000256" key="9">
    <source>
        <dbReference type="PROSITE-ProRule" id="PRU00146"/>
    </source>
</evidence>
<comment type="subcellular location">
    <subcellularLocation>
        <location evidence="1">Nucleus</location>
    </subcellularLocation>
</comment>
<dbReference type="OrthoDB" id="6430658at2759"/>
<evidence type="ECO:0000259" key="13">
    <source>
        <dbReference type="PROSITE" id="PS51805"/>
    </source>
</evidence>
<feature type="compositionally biased region" description="Basic residues" evidence="11">
    <location>
        <begin position="659"/>
        <end position="668"/>
    </location>
</feature>
<feature type="domain" description="PHD-type" evidence="12">
    <location>
        <begin position="716"/>
        <end position="784"/>
    </location>
</feature>
<dbReference type="PROSITE" id="PS50016">
    <property type="entry name" value="ZF_PHD_2"/>
    <property type="match status" value="4"/>
</dbReference>
<dbReference type="GO" id="GO:0003713">
    <property type="term" value="F:transcription coactivator activity"/>
    <property type="evidence" value="ECO:0007669"/>
    <property type="project" value="TreeGrafter"/>
</dbReference>
<protein>
    <recommendedName>
        <fullName evidence="16">Histone-lysine N-methyltransferase</fullName>
    </recommendedName>
</protein>
<evidence type="ECO:0000259" key="12">
    <source>
        <dbReference type="PROSITE" id="PS50016"/>
    </source>
</evidence>
<evidence type="ECO:0000256" key="3">
    <source>
        <dbReference type="ARBA" id="ARBA00022737"/>
    </source>
</evidence>
<evidence type="ECO:0000256" key="10">
    <source>
        <dbReference type="SAM" id="Coils"/>
    </source>
</evidence>
<dbReference type="SUPFAM" id="SSF57756">
    <property type="entry name" value="Retrovirus zinc finger-like domains"/>
    <property type="match status" value="1"/>
</dbReference>
<feature type="domain" description="PHD-type" evidence="12">
    <location>
        <begin position="781"/>
        <end position="831"/>
    </location>
</feature>
<keyword evidence="8" id="KW-0539">Nucleus</keyword>
<feature type="domain" description="PHD-type" evidence="13">
    <location>
        <begin position="294"/>
        <end position="406"/>
    </location>
</feature>
<keyword evidence="10" id="KW-0175">Coiled coil</keyword>
<feature type="region of interest" description="Disordered" evidence="11">
    <location>
        <begin position="618"/>
        <end position="668"/>
    </location>
</feature>
<feature type="region of interest" description="Disordered" evidence="11">
    <location>
        <begin position="122"/>
        <end position="142"/>
    </location>
</feature>
<dbReference type="FunFam" id="3.30.40.10:FF:000852">
    <property type="entry name" value="Histone-lysine N-methyltransferase 2C"/>
    <property type="match status" value="1"/>
</dbReference>
<feature type="compositionally biased region" description="Polar residues" evidence="11">
    <location>
        <begin position="618"/>
        <end position="630"/>
    </location>
</feature>
<keyword evidence="4 9" id="KW-0863">Zinc-finger</keyword>
<dbReference type="InterPro" id="IPR019787">
    <property type="entry name" value="Znf_PHD-finger"/>
</dbReference>
<keyword evidence="7" id="KW-0804">Transcription</keyword>
<evidence type="ECO:0000256" key="8">
    <source>
        <dbReference type="ARBA" id="ARBA00023242"/>
    </source>
</evidence>
<feature type="domain" description="PHD-type" evidence="12">
    <location>
        <begin position="459"/>
        <end position="512"/>
    </location>
</feature>
<gene>
    <name evidence="14" type="primary">KMT2C</name>
    <name evidence="14" type="ORF">NPIL_626701</name>
</gene>
<dbReference type="PANTHER" id="PTHR45888:SF6">
    <property type="entry name" value="HL01030P-RELATED"/>
    <property type="match status" value="1"/>
</dbReference>
<feature type="compositionally biased region" description="Polar residues" evidence="11">
    <location>
        <begin position="646"/>
        <end position="656"/>
    </location>
</feature>
<keyword evidence="5" id="KW-0862">Zinc</keyword>
<dbReference type="Pfam" id="PF13771">
    <property type="entry name" value="zf-HC5HC2H"/>
    <property type="match status" value="1"/>
</dbReference>
<evidence type="ECO:0000256" key="1">
    <source>
        <dbReference type="ARBA" id="ARBA00004123"/>
    </source>
</evidence>
<dbReference type="InterPro" id="IPR036875">
    <property type="entry name" value="Znf_CCHC_sf"/>
</dbReference>
<organism evidence="14 15">
    <name type="scientific">Nephila pilipes</name>
    <name type="common">Giant wood spider</name>
    <name type="synonym">Nephila maculata</name>
    <dbReference type="NCBI Taxonomy" id="299642"/>
    <lineage>
        <taxon>Eukaryota</taxon>
        <taxon>Metazoa</taxon>
        <taxon>Ecdysozoa</taxon>
        <taxon>Arthropoda</taxon>
        <taxon>Chelicerata</taxon>
        <taxon>Arachnida</taxon>
        <taxon>Araneae</taxon>
        <taxon>Araneomorphae</taxon>
        <taxon>Entelegynae</taxon>
        <taxon>Araneoidea</taxon>
        <taxon>Nephilidae</taxon>
        <taxon>Nephila</taxon>
    </lineage>
</organism>
<sequence>MADDLSGVIKADKVLTETEDEKVSIPYNHQIAPTSTRLSIDSAEAFGNEGTSKLQQAVFQRSVSCDAVSAVSASVDSLSKPFEAPFGLDRIVPPSAAKRARGRPRKDFPRPSKRHIAPAVSSKVMRGRGRPRRDDNLHHKIFPGRPRFRGKKFYFPMSHASHKIQDAQLNKDLYEDVSSNLKSGSTIQEKILPPSNIIPDNELKIEHCCVLCNLSESSVLGQGKLTHFQPSKNFNCFESMEQRAQSVEKNVEVSSESGSEFKLLFKKQKSLESSSENLKIQRSKSLQSLSGKSSMINDLFHELEATGFKTSPASNEIFEPTGALHAHFNCAAWSVGVTKTFEKELYNVDKAVVTAAFQRCSKCDRYGASVKCCTSECTRIYHYPCAIVSGALQNANSFKIICSVHRELAFSFGVLCMACHGSGDLSQLLLCTSCANYYHGNCLEPAITPSPDVRAGWQCSDCKVCQNCRHPEDSSKMLVCNTCDKGYHAFCVKPPVASIPKSGWKCSACRMCGDCGARTPGNGPSSRWHLNYSVCDSCYQQRNKGVACPLCGKAYRQCSQRKGMRHCIICQKYIHPECDRRTGMNSMNYVCPLCTNNDGRHLDESYVEHHIKDTYQGSSRDSFLSGNEDTLSSEESDGYIEAPCSKVSSRRTSSEQQPKRKKRASKPKFKSYAVPDEIFYPMSAFLPKEYKTEDDDPSDDNKMVLASATDEFVLCQDLCVMCGSFGKGEEGRLIACAQCGQCYHSYCASIKMSKLEKNLNFLEKKYVTTVVLKKGWRCLDCTVCEGCGQPHDEGRLLLCDECDISFHTYCLNPPLPDVPPGNWKCKWCVMCTKCGSKSPGLNCEWQVNYTLCGPCASFTVCCLCLQHYVENDLIINCNRCERWLHGMCDQIENEDQAEKCAEYGYTCPHCRPPDELPPHLLLSIWCRNITGNANFLLRKQVRTRINMATDENVNKLQRKRSTLRSEVTRLTGKLNNEDGIDKAFDVELLEDTLQDLKLMNETIHDLLNDEDYERDTVDCEKYFDTAKLAIFNTKRKVIANINVSSSEFSSSSSINTSVKLPTIKINTFFGGIEEFPSFWERFNSCIDSNASLSLVDKHVFLRGYLDGEAKRLVDGISVIGDTYETTKKLLEDKYGNKDRIIQSHLDYLEYLKPVQDPSPMELNDLYIECNRRLQALNALGENTEAYGRILAQKIIRSFPTEICCRWIIYAKREKLAEGNITRLMQFLAEEVEGSVEAQKIRGHWPQNCETVTDYKTRVQKLKNSNRCFLCTNRGHRITNCPRKSTARCIKCKKQHHVSICPPRNTQLLITNSEVNHINIPRTIFTHLQTACLYVTGPTGITKLTRCILDGGSQASFVDVKLIDKLKLNVINSSSLRVQAFESSFTQEQRRCVQLTLSGLWSKQSILITAFESNNSYTAHPAATLEISQFAHKNKLKLADPPDNSSLPIELLIAGDYYWQIVTAESPIKLSDSFVMVPSMLGWILSGSRTHTTIVDNTLFISFLCKFPMIV</sequence>
<dbReference type="InterPro" id="IPR011011">
    <property type="entry name" value="Znf_FYVE_PHD"/>
</dbReference>
<proteinExistence type="predicted"/>
<feature type="domain" description="PHD-type" evidence="12">
    <location>
        <begin position="858"/>
        <end position="913"/>
    </location>
</feature>
<dbReference type="PANTHER" id="PTHR45888">
    <property type="entry name" value="HL01030P-RELATED"/>
    <property type="match status" value="1"/>
</dbReference>
<feature type="coiled-coil region" evidence="10">
    <location>
        <begin position="946"/>
        <end position="1009"/>
    </location>
</feature>
<evidence type="ECO:0000256" key="11">
    <source>
        <dbReference type="SAM" id="MobiDB-lite"/>
    </source>
</evidence>
<evidence type="ECO:0000313" key="14">
    <source>
        <dbReference type="EMBL" id="GFU34436.1"/>
    </source>
</evidence>
<keyword evidence="6" id="KW-0805">Transcription regulation</keyword>
<evidence type="ECO:0000256" key="7">
    <source>
        <dbReference type="ARBA" id="ARBA00023163"/>
    </source>
</evidence>
<dbReference type="InterPro" id="IPR013083">
    <property type="entry name" value="Znf_RING/FYVE/PHD"/>
</dbReference>
<dbReference type="GO" id="GO:0045944">
    <property type="term" value="P:positive regulation of transcription by RNA polymerase II"/>
    <property type="evidence" value="ECO:0007669"/>
    <property type="project" value="TreeGrafter"/>
</dbReference>
<dbReference type="GO" id="GO:0042800">
    <property type="term" value="F:histone H3K4 methyltransferase activity"/>
    <property type="evidence" value="ECO:0007669"/>
    <property type="project" value="TreeGrafter"/>
</dbReference>
<dbReference type="GO" id="GO:0044666">
    <property type="term" value="C:MLL3/4 complex"/>
    <property type="evidence" value="ECO:0007669"/>
    <property type="project" value="TreeGrafter"/>
</dbReference>
<dbReference type="Pfam" id="PF00628">
    <property type="entry name" value="PHD"/>
    <property type="match status" value="4"/>
</dbReference>
<dbReference type="PROSITE" id="PS51805">
    <property type="entry name" value="EPHD"/>
    <property type="match status" value="1"/>
</dbReference>
<accession>A0A8X6QMS4</accession>
<dbReference type="Proteomes" id="UP000887013">
    <property type="component" value="Unassembled WGS sequence"/>
</dbReference>
<name>A0A8X6QMS4_NEPPI</name>
<reference evidence="14" key="1">
    <citation type="submission" date="2020-08" db="EMBL/GenBank/DDBJ databases">
        <title>Multicomponent nature underlies the extraordinary mechanical properties of spider dragline silk.</title>
        <authorList>
            <person name="Kono N."/>
            <person name="Nakamura H."/>
            <person name="Mori M."/>
            <person name="Yoshida Y."/>
            <person name="Ohtoshi R."/>
            <person name="Malay A.D."/>
            <person name="Moran D.A.P."/>
            <person name="Tomita M."/>
            <person name="Numata K."/>
            <person name="Arakawa K."/>
        </authorList>
    </citation>
    <scope>NUCLEOTIDE SEQUENCE</scope>
</reference>
<dbReference type="SUPFAM" id="SSF57903">
    <property type="entry name" value="FYVE/PHD zinc finger"/>
    <property type="match status" value="5"/>
</dbReference>
<dbReference type="Gene3D" id="2.60.120.650">
    <property type="entry name" value="Cupin"/>
    <property type="match status" value="1"/>
</dbReference>
<dbReference type="Pfam" id="PF03564">
    <property type="entry name" value="DUF1759"/>
    <property type="match status" value="1"/>
</dbReference>
<evidence type="ECO:0000256" key="2">
    <source>
        <dbReference type="ARBA" id="ARBA00022723"/>
    </source>
</evidence>
<dbReference type="CDD" id="cd15513">
    <property type="entry name" value="PHD5_KMT2C_like"/>
    <property type="match status" value="1"/>
</dbReference>
<dbReference type="InterPro" id="IPR034732">
    <property type="entry name" value="EPHD"/>
</dbReference>
<keyword evidence="2" id="KW-0479">Metal-binding</keyword>
<dbReference type="SMART" id="SM00249">
    <property type="entry name" value="PHD"/>
    <property type="match status" value="7"/>
</dbReference>
<comment type="caution">
    <text evidence="14">The sequence shown here is derived from an EMBL/GenBank/DDBJ whole genome shotgun (WGS) entry which is preliminary data.</text>
</comment>
<evidence type="ECO:0000313" key="15">
    <source>
        <dbReference type="Proteomes" id="UP000887013"/>
    </source>
</evidence>
<evidence type="ECO:0008006" key="16">
    <source>
        <dbReference type="Google" id="ProtNLM"/>
    </source>
</evidence>